<dbReference type="EMBL" id="AHNR02000026">
    <property type="protein sequence ID" value="EKR55961.1"/>
    <property type="molecule type" value="Genomic_DNA"/>
</dbReference>
<gene>
    <name evidence="1" type="ORF">LEP1GSC105_3720</name>
</gene>
<dbReference type="AlphaFoldDB" id="A0A0E2D8Z3"/>
<name>A0A0E2D8Z3_LEPIR</name>
<protein>
    <submittedName>
        <fullName evidence="1">Uncharacterized protein</fullName>
    </submittedName>
</protein>
<evidence type="ECO:0000313" key="1">
    <source>
        <dbReference type="EMBL" id="EKR55961.1"/>
    </source>
</evidence>
<evidence type="ECO:0000313" key="2">
    <source>
        <dbReference type="Proteomes" id="UP000001340"/>
    </source>
</evidence>
<accession>A0A0E2D8Z3</accession>
<dbReference type="Proteomes" id="UP000001340">
    <property type="component" value="Unassembled WGS sequence"/>
</dbReference>
<sequence length="39" mass="4699">MKILKNENGFLNKKRIKRTHLIETITEFLILFLQKNQAL</sequence>
<organism evidence="1 2">
    <name type="scientific">Leptospira interrogans str. UI 12758</name>
    <dbReference type="NCBI Taxonomy" id="1049938"/>
    <lineage>
        <taxon>Bacteria</taxon>
        <taxon>Pseudomonadati</taxon>
        <taxon>Spirochaetota</taxon>
        <taxon>Spirochaetia</taxon>
        <taxon>Leptospirales</taxon>
        <taxon>Leptospiraceae</taxon>
        <taxon>Leptospira</taxon>
    </lineage>
</organism>
<comment type="caution">
    <text evidence="1">The sequence shown here is derived from an EMBL/GenBank/DDBJ whole genome shotgun (WGS) entry which is preliminary data.</text>
</comment>
<proteinExistence type="predicted"/>
<reference evidence="1 2" key="1">
    <citation type="submission" date="2012-10" db="EMBL/GenBank/DDBJ databases">
        <authorList>
            <person name="Harkins D.M."/>
            <person name="Durkin A.S."/>
            <person name="Brinkac L.M."/>
            <person name="Haft D.H."/>
            <person name="Selengut J.D."/>
            <person name="Sanka R."/>
            <person name="DePew J."/>
            <person name="Purushe J."/>
            <person name="Chanthongthip A."/>
            <person name="Lattana O."/>
            <person name="Phetsouvanh R."/>
            <person name="Newton P.N."/>
            <person name="Vinetz J.M."/>
            <person name="Sutton G.G."/>
            <person name="Nierman W.C."/>
            <person name="Fouts D.E."/>
        </authorList>
    </citation>
    <scope>NUCLEOTIDE SEQUENCE [LARGE SCALE GENOMIC DNA]</scope>
    <source>
        <strain evidence="1 2">UI 12758</strain>
    </source>
</reference>